<reference evidence="2 3" key="1">
    <citation type="journal article" date="2017" name="ISME J.">
        <title>Energy and carbon metabolisms in a deep terrestrial subsurface fluid microbial community.</title>
        <authorList>
            <person name="Momper L."/>
            <person name="Jungbluth S.P."/>
            <person name="Lee M.D."/>
            <person name="Amend J.P."/>
        </authorList>
    </citation>
    <scope>NUCLEOTIDE SEQUENCE [LARGE SCALE GENOMIC DNA]</scope>
    <source>
        <strain evidence="2">SURF_17</strain>
    </source>
</reference>
<dbReference type="AlphaFoldDB" id="A0A419F0G0"/>
<dbReference type="EMBL" id="QZKI01000061">
    <property type="protein sequence ID" value="RJP71202.1"/>
    <property type="molecule type" value="Genomic_DNA"/>
</dbReference>
<protein>
    <recommendedName>
        <fullName evidence="4">Lipoprotein</fullName>
    </recommendedName>
</protein>
<evidence type="ECO:0000313" key="2">
    <source>
        <dbReference type="EMBL" id="RJP71202.1"/>
    </source>
</evidence>
<dbReference type="PROSITE" id="PS51257">
    <property type="entry name" value="PROKAR_LIPOPROTEIN"/>
    <property type="match status" value="1"/>
</dbReference>
<accession>A0A419F0G0</accession>
<feature type="chain" id="PRO_5019189199" description="Lipoprotein" evidence="1">
    <location>
        <begin position="19"/>
        <end position="62"/>
    </location>
</feature>
<organism evidence="2 3">
    <name type="scientific">Candidatus Abyssobacteria bacterium SURF_17</name>
    <dbReference type="NCBI Taxonomy" id="2093361"/>
    <lineage>
        <taxon>Bacteria</taxon>
        <taxon>Pseudomonadati</taxon>
        <taxon>Candidatus Hydrogenedentota</taxon>
        <taxon>Candidatus Abyssobacteria</taxon>
    </lineage>
</organism>
<feature type="signal peptide" evidence="1">
    <location>
        <begin position="1"/>
        <end position="18"/>
    </location>
</feature>
<comment type="caution">
    <text evidence="2">The sequence shown here is derived from an EMBL/GenBank/DDBJ whole genome shotgun (WGS) entry which is preliminary data.</text>
</comment>
<sequence>MKRLLLFLIALGVAASLAACGATLKHNVKAEKSGVGDSGWPQYGAASAQHPDWWVYDTPYGY</sequence>
<evidence type="ECO:0008006" key="4">
    <source>
        <dbReference type="Google" id="ProtNLM"/>
    </source>
</evidence>
<dbReference type="Proteomes" id="UP000285961">
    <property type="component" value="Unassembled WGS sequence"/>
</dbReference>
<gene>
    <name evidence="2" type="ORF">C4532_07760</name>
</gene>
<name>A0A419F0G0_9BACT</name>
<evidence type="ECO:0000313" key="3">
    <source>
        <dbReference type="Proteomes" id="UP000285961"/>
    </source>
</evidence>
<keyword evidence="1" id="KW-0732">Signal</keyword>
<proteinExistence type="predicted"/>
<evidence type="ECO:0000256" key="1">
    <source>
        <dbReference type="SAM" id="SignalP"/>
    </source>
</evidence>